<evidence type="ECO:0000256" key="7">
    <source>
        <dbReference type="ARBA" id="ARBA00031828"/>
    </source>
</evidence>
<evidence type="ECO:0000313" key="16">
    <source>
        <dbReference type="Proteomes" id="UP000217349"/>
    </source>
</evidence>
<feature type="site" description="Stabilizes the phosphoryl group" evidence="12">
    <location>
        <position position="50"/>
    </location>
</feature>
<dbReference type="InterPro" id="IPR006543">
    <property type="entry name" value="Histidinol-phos"/>
</dbReference>
<keyword evidence="4 9" id="KW-0378">Hydrolase</keyword>
<dbReference type="PIRSF" id="PIRSF004682">
    <property type="entry name" value="GmhB"/>
    <property type="match status" value="1"/>
</dbReference>
<dbReference type="KEGG" id="sulj:SJPD1_2254"/>
<dbReference type="NCBIfam" id="TIGR00213">
    <property type="entry name" value="GmhB_yaeD"/>
    <property type="match status" value="1"/>
</dbReference>
<feature type="binding site" evidence="13">
    <location>
        <position position="89"/>
    </location>
    <ligand>
        <name>Zn(2+)</name>
        <dbReference type="ChEBI" id="CHEBI:29105"/>
    </ligand>
</feature>
<feature type="binding site" evidence="11">
    <location>
        <begin position="8"/>
        <end position="10"/>
    </location>
    <ligand>
        <name>substrate</name>
    </ligand>
</feature>
<accession>A0A6G9VR30</accession>
<protein>
    <recommendedName>
        <fullName evidence="7 9">D,D-heptose 1,7-bisphosphate phosphatase</fullName>
        <ecNumber evidence="9">3.1.3.-</ecNumber>
    </recommendedName>
</protein>
<dbReference type="InterPro" id="IPR036412">
    <property type="entry name" value="HAD-like_sf"/>
</dbReference>
<evidence type="ECO:0000256" key="10">
    <source>
        <dbReference type="PIRSR" id="PIRSR004682-1"/>
    </source>
</evidence>
<dbReference type="NCBIfam" id="NF006506">
    <property type="entry name" value="PRK08942.1"/>
    <property type="match status" value="1"/>
</dbReference>
<reference evidence="14" key="3">
    <citation type="submission" date="2017-09" db="EMBL/GenBank/DDBJ databases">
        <authorList>
            <person name="Goris T."/>
        </authorList>
    </citation>
    <scope>NUCLEOTIDE SEQUENCE</scope>
    <source>
        <strain evidence="14">JPD-1</strain>
    </source>
</reference>
<feature type="binding site" evidence="13">
    <location>
        <position position="127"/>
    </location>
    <ligand>
        <name>Mg(2+)</name>
        <dbReference type="ChEBI" id="CHEBI:18420"/>
    </ligand>
</feature>
<dbReference type="NCBIfam" id="TIGR01662">
    <property type="entry name" value="HAD-SF-IIIA"/>
    <property type="match status" value="1"/>
</dbReference>
<feature type="binding site" evidence="13">
    <location>
        <position position="126"/>
    </location>
    <ligand>
        <name>Mg(2+)</name>
        <dbReference type="ChEBI" id="CHEBI:18420"/>
    </ligand>
</feature>
<reference evidence="16" key="2">
    <citation type="submission" date="2017-09" db="EMBL/GenBank/DDBJ databases">
        <title>The complete genome of Sulfurospirillum sp. JPD-1.</title>
        <authorList>
            <person name="Goris T."/>
        </authorList>
    </citation>
    <scope>NUCLEOTIDE SEQUENCE [LARGE SCALE GENOMIC DNA]</scope>
    <source>
        <strain evidence="16">JPD-1</strain>
    </source>
</reference>
<comment type="subcellular location">
    <subcellularLocation>
        <location evidence="1 9">Cytoplasm</location>
    </subcellularLocation>
</comment>
<dbReference type="NCBIfam" id="TIGR01656">
    <property type="entry name" value="Histidinol-ppas"/>
    <property type="match status" value="1"/>
</dbReference>
<dbReference type="SUPFAM" id="SSF56784">
    <property type="entry name" value="HAD-like"/>
    <property type="match status" value="1"/>
</dbReference>
<evidence type="ECO:0000256" key="5">
    <source>
        <dbReference type="ARBA" id="ARBA00022833"/>
    </source>
</evidence>
<accession>A0A290HGK7</accession>
<comment type="cofactor">
    <cofactor evidence="13">
        <name>Zn(2+)</name>
        <dbReference type="ChEBI" id="CHEBI:29105"/>
    </cofactor>
</comment>
<dbReference type="InterPro" id="IPR023214">
    <property type="entry name" value="HAD_sf"/>
</dbReference>
<name>A0A290HGK7_9BACT</name>
<dbReference type="EMBL" id="CP039734">
    <property type="protein sequence ID" value="QIR75411.1"/>
    <property type="molecule type" value="Genomic_DNA"/>
</dbReference>
<evidence type="ECO:0000313" key="15">
    <source>
        <dbReference type="EMBL" id="QIR75411.1"/>
    </source>
</evidence>
<dbReference type="GO" id="GO:0005737">
    <property type="term" value="C:cytoplasm"/>
    <property type="evidence" value="ECO:0007669"/>
    <property type="project" value="UniProtKB-SubCell"/>
</dbReference>
<evidence type="ECO:0000256" key="12">
    <source>
        <dbReference type="PIRSR" id="PIRSR004682-3"/>
    </source>
</evidence>
<dbReference type="PANTHER" id="PTHR42891:SF1">
    <property type="entry name" value="D-GLYCERO-BETA-D-MANNO-HEPTOSE-1,7-BISPHOSPHATE 7-PHOSPHATASE"/>
    <property type="match status" value="1"/>
</dbReference>
<dbReference type="InterPro" id="IPR004446">
    <property type="entry name" value="Heptose_bisP_phosphatase"/>
</dbReference>
<reference evidence="15" key="5">
    <citation type="submission" date="2020-08" db="EMBL/GenBank/DDBJ databases">
        <authorList>
            <person name="Yang Y."/>
            <person name="Huo L."/>
            <person name="Yan J."/>
        </authorList>
    </citation>
    <scope>NUCLEOTIDE SEQUENCE</scope>
    <source>
        <strain evidence="15">ACSDCE</strain>
    </source>
</reference>
<evidence type="ECO:0000256" key="1">
    <source>
        <dbReference type="ARBA" id="ARBA00004496"/>
    </source>
</evidence>
<dbReference type="OrthoDB" id="9814110at2"/>
<feature type="binding site" evidence="11">
    <location>
        <begin position="16"/>
        <end position="19"/>
    </location>
    <ligand>
        <name>substrate</name>
    </ligand>
</feature>
<dbReference type="GO" id="GO:0016791">
    <property type="term" value="F:phosphatase activity"/>
    <property type="evidence" value="ECO:0007669"/>
    <property type="project" value="InterPro"/>
</dbReference>
<reference evidence="15 17" key="1">
    <citation type="journal article" date="2017" name="Environ. Sci. Technol.">
        <title>Organohalide Respiration with Chlorinated Ethenes under Low pH Conditions.</title>
        <authorList>
            <person name="Yang Y."/>
            <person name="Capiro N.L."/>
            <person name="Marcet T.F."/>
            <person name="Yan J."/>
            <person name="Pennell K.D."/>
            <person name="Loffler F.E."/>
        </authorList>
    </citation>
    <scope>NUCLEOTIDE SEQUENCE [LARGE SCALE GENOMIC DNA]</scope>
    <source>
        <strain evidence="15 17">ACSDCE</strain>
    </source>
</reference>
<keyword evidence="13" id="KW-0460">Magnesium</keyword>
<gene>
    <name evidence="15" type="primary">gmhB</name>
    <name evidence="15" type="ORF">FA584_03995</name>
    <name evidence="14" type="ORF">SJPD1_2254</name>
</gene>
<feature type="site" description="Stabilizes the phosphoryl group" evidence="12">
    <location>
        <position position="101"/>
    </location>
</feature>
<organism evidence="14 16">
    <name type="scientific">Sulfurospirillum diekertiae</name>
    <dbReference type="NCBI Taxonomy" id="1854492"/>
    <lineage>
        <taxon>Bacteria</taxon>
        <taxon>Pseudomonadati</taxon>
        <taxon>Campylobacterota</taxon>
        <taxon>Epsilonproteobacteria</taxon>
        <taxon>Campylobacterales</taxon>
        <taxon>Sulfurospirillaceae</taxon>
        <taxon>Sulfurospirillum</taxon>
    </lineage>
</organism>
<keyword evidence="2 9" id="KW-0963">Cytoplasm</keyword>
<feature type="binding site" evidence="13">
    <location>
        <position position="10"/>
    </location>
    <ligand>
        <name>Mg(2+)</name>
        <dbReference type="ChEBI" id="CHEBI:18420"/>
    </ligand>
</feature>
<dbReference type="FunFam" id="3.40.50.1000:FF:000037">
    <property type="entry name" value="D,D-heptose 1,7-bisphosphate phosphatase"/>
    <property type="match status" value="1"/>
</dbReference>
<evidence type="ECO:0000256" key="4">
    <source>
        <dbReference type="ARBA" id="ARBA00022801"/>
    </source>
</evidence>
<dbReference type="CDD" id="cd07503">
    <property type="entry name" value="HAD_HisB-N"/>
    <property type="match status" value="1"/>
</dbReference>
<evidence type="ECO:0000313" key="14">
    <source>
        <dbReference type="EMBL" id="ATB70351.1"/>
    </source>
</evidence>
<dbReference type="EMBL" id="CP023275">
    <property type="protein sequence ID" value="ATB70351.1"/>
    <property type="molecule type" value="Genomic_DNA"/>
</dbReference>
<keyword evidence="5 13" id="KW-0862">Zinc</keyword>
<dbReference type="EC" id="3.1.3.-" evidence="9"/>
<feature type="binding site" evidence="11">
    <location>
        <begin position="100"/>
        <end position="101"/>
    </location>
    <ligand>
        <name>substrate</name>
    </ligand>
</feature>
<comment type="similarity">
    <text evidence="8 9">Belongs to the gmhB family.</text>
</comment>
<feature type="active site" description="Nucleophile" evidence="10">
    <location>
        <position position="8"/>
    </location>
</feature>
<evidence type="ECO:0000256" key="11">
    <source>
        <dbReference type="PIRSR" id="PIRSR004682-2"/>
    </source>
</evidence>
<dbReference type="Pfam" id="PF13242">
    <property type="entry name" value="Hydrolase_like"/>
    <property type="match status" value="1"/>
</dbReference>
<dbReference type="AlphaFoldDB" id="A0A290HGK7"/>
<comment type="cofactor">
    <cofactor evidence="13">
        <name>Mg(2+)</name>
        <dbReference type="ChEBI" id="CHEBI:18420"/>
    </cofactor>
</comment>
<dbReference type="Gene3D" id="3.40.50.1000">
    <property type="entry name" value="HAD superfamily/HAD-like"/>
    <property type="match status" value="1"/>
</dbReference>
<evidence type="ECO:0000256" key="9">
    <source>
        <dbReference type="PIRNR" id="PIRNR004682"/>
    </source>
</evidence>
<feature type="binding site" evidence="13">
    <location>
        <position position="8"/>
    </location>
    <ligand>
        <name>Mg(2+)</name>
        <dbReference type="ChEBI" id="CHEBI:18420"/>
    </ligand>
</feature>
<reference evidence="14" key="4">
    <citation type="journal article" date="2020" name="MicrobiologyOpen">
        <title>Tetrachloroethene respiration in Sulfurospirillum species is regulated by a two-component system as unraveled by comparative genomics, transcriptomics, and regulator binding studies.</title>
        <authorList>
            <person name="Esken J."/>
            <person name="Goris T."/>
            <person name="Gadkari J."/>
            <person name="Bischler T."/>
            <person name="Forstner K.U."/>
            <person name="Sharma C.M."/>
            <person name="Diekert G."/>
            <person name="Schubert T."/>
        </authorList>
    </citation>
    <scope>NUCLEOTIDE SEQUENCE</scope>
    <source>
        <strain evidence="14">JPD-1</strain>
    </source>
</reference>
<dbReference type="InterPro" id="IPR006549">
    <property type="entry name" value="HAD-SF_hydro_IIIA"/>
</dbReference>
<feature type="binding site" evidence="11">
    <location>
        <begin position="50"/>
        <end position="53"/>
    </location>
    <ligand>
        <name>substrate</name>
    </ligand>
</feature>
<keyword evidence="3 13" id="KW-0479">Metal-binding</keyword>
<feature type="binding site" evidence="13">
    <location>
        <position position="99"/>
    </location>
    <ligand>
        <name>Zn(2+)</name>
        <dbReference type="ChEBI" id="CHEBI:29105"/>
    </ligand>
</feature>
<dbReference type="PANTHER" id="PTHR42891">
    <property type="entry name" value="D-GLYCERO-BETA-D-MANNO-HEPTOSE-1,7-BISPHOSPHATE 7-PHOSPHATASE"/>
    <property type="match status" value="1"/>
</dbReference>
<feature type="site" description="Contributes to substrate recognition" evidence="12">
    <location>
        <position position="100"/>
    </location>
</feature>
<dbReference type="GO" id="GO:0046872">
    <property type="term" value="F:metal ion binding"/>
    <property type="evidence" value="ECO:0007669"/>
    <property type="project" value="UniProtKB-KW"/>
</dbReference>
<proteinExistence type="inferred from homology"/>
<dbReference type="Proteomes" id="UP000502831">
    <property type="component" value="Chromosome"/>
</dbReference>
<evidence type="ECO:0000313" key="17">
    <source>
        <dbReference type="Proteomes" id="UP000502831"/>
    </source>
</evidence>
<feature type="binding site" evidence="11">
    <location>
        <position position="127"/>
    </location>
    <ligand>
        <name>substrate</name>
    </ligand>
</feature>
<dbReference type="RefSeq" id="WP_096047239.1">
    <property type="nucleotide sequence ID" value="NZ_CP023275.1"/>
</dbReference>
<evidence type="ECO:0000256" key="6">
    <source>
        <dbReference type="ARBA" id="ARBA00023277"/>
    </source>
</evidence>
<sequence>MQKAIFLDRDGVINVDKAYVSKIEDFEFCDGVFETLRHFQSLGYLLIIVTNQSGIGRGYYSEEDFQTLTAWMLKEFLHVNIQIDAIYHCPHAPEANCACRKPRSGMLKAAIAAFDIDVAHSWMIGDKPSDIEAAHGAGITQTILLHPTLSSTQAKYCVNFLLDTINLIKQ</sequence>
<keyword evidence="6 9" id="KW-0119">Carbohydrate metabolism</keyword>
<evidence type="ECO:0000256" key="8">
    <source>
        <dbReference type="ARBA" id="ARBA00061616"/>
    </source>
</evidence>
<evidence type="ECO:0000256" key="3">
    <source>
        <dbReference type="ARBA" id="ARBA00022723"/>
    </source>
</evidence>
<dbReference type="Proteomes" id="UP000217349">
    <property type="component" value="Chromosome"/>
</dbReference>
<feature type="binding site" evidence="13">
    <location>
        <position position="97"/>
    </location>
    <ligand>
        <name>Zn(2+)</name>
        <dbReference type="ChEBI" id="CHEBI:29105"/>
    </ligand>
</feature>
<evidence type="ECO:0000256" key="2">
    <source>
        <dbReference type="ARBA" id="ARBA00022490"/>
    </source>
</evidence>
<feature type="active site" description="Proton donor" evidence="10">
    <location>
        <position position="10"/>
    </location>
</feature>
<evidence type="ECO:0000256" key="13">
    <source>
        <dbReference type="PIRSR" id="PIRSR004682-4"/>
    </source>
</evidence>
<feature type="binding site" evidence="13">
    <location>
        <position position="91"/>
    </location>
    <ligand>
        <name>Zn(2+)</name>
        <dbReference type="ChEBI" id="CHEBI:29105"/>
    </ligand>
</feature>
<dbReference type="GO" id="GO:0005975">
    <property type="term" value="P:carbohydrate metabolic process"/>
    <property type="evidence" value="ECO:0007669"/>
    <property type="project" value="InterPro"/>
</dbReference>